<gene>
    <name evidence="2" type="ORF">PGTG_06089</name>
</gene>
<dbReference type="EMBL" id="DS178273">
    <property type="protein sequence ID" value="EFP79768.1"/>
    <property type="molecule type" value="Genomic_DNA"/>
</dbReference>
<keyword evidence="3" id="KW-1185">Reference proteome</keyword>
<proteinExistence type="predicted"/>
<dbReference type="InParanoid" id="E3K5J2"/>
<dbReference type="AlphaFoldDB" id="E3K5J2"/>
<evidence type="ECO:0000313" key="3">
    <source>
        <dbReference type="Proteomes" id="UP000008783"/>
    </source>
</evidence>
<organism evidence="2 3">
    <name type="scientific">Puccinia graminis f. sp. tritici (strain CRL 75-36-700-3 / race SCCL)</name>
    <name type="common">Black stem rust fungus</name>
    <dbReference type="NCBI Taxonomy" id="418459"/>
    <lineage>
        <taxon>Eukaryota</taxon>
        <taxon>Fungi</taxon>
        <taxon>Dikarya</taxon>
        <taxon>Basidiomycota</taxon>
        <taxon>Pucciniomycotina</taxon>
        <taxon>Pucciniomycetes</taxon>
        <taxon>Pucciniales</taxon>
        <taxon>Pucciniaceae</taxon>
        <taxon>Puccinia</taxon>
    </lineage>
</organism>
<evidence type="ECO:0000256" key="1">
    <source>
        <dbReference type="SAM" id="MobiDB-lite"/>
    </source>
</evidence>
<dbReference type="OrthoDB" id="10306282at2759"/>
<dbReference type="VEuPathDB" id="FungiDB:PGTG_06089"/>
<dbReference type="GeneID" id="10533131"/>
<evidence type="ECO:0000313" key="2">
    <source>
        <dbReference type="EMBL" id="EFP79768.1"/>
    </source>
</evidence>
<sequence length="313" mass="33718">MAEKDKSQNRPILCRSNFRPLQDSTATIKPGQLYGIISTASFVTCNATDPIDYQVLLNTNASVEHTLSPSFVYSLAGRLLLLNTPAPPTLNYYLDTVCKVCTVEHHVDDTPDKTFTSGPGIVISVLKPTSEITNDSQENKKKDLTIIDQIVKPFDVKYIIPATPKLTNTHSMIRVGREFHFDGYLFGWDMKEHQAIIKVLGFSPLNVTNTGSQPKSQAATPQSSPVNRGCKFVTFSDAGQPQLNAEVTPDSKSDPTGLCQAGSSEGSSGPLHQTLHSGDPDDAPLALSVPSKGKSKLAEASPPNKKKRGAPGA</sequence>
<feature type="compositionally biased region" description="Polar residues" evidence="1">
    <location>
        <begin position="210"/>
        <end position="226"/>
    </location>
</feature>
<dbReference type="RefSeq" id="XP_003324187.1">
    <property type="nucleotide sequence ID" value="XM_003324139.1"/>
</dbReference>
<feature type="region of interest" description="Disordered" evidence="1">
    <location>
        <begin position="210"/>
        <end position="313"/>
    </location>
</feature>
<feature type="compositionally biased region" description="Polar residues" evidence="1">
    <location>
        <begin position="261"/>
        <end position="276"/>
    </location>
</feature>
<dbReference type="KEGG" id="pgr:PGTG_06089"/>
<reference evidence="3" key="2">
    <citation type="journal article" date="2011" name="Proc. Natl. Acad. Sci. U.S.A.">
        <title>Obligate biotrophy features unraveled by the genomic analysis of rust fungi.</title>
        <authorList>
            <person name="Duplessis S."/>
            <person name="Cuomo C.A."/>
            <person name="Lin Y.-C."/>
            <person name="Aerts A."/>
            <person name="Tisserant E."/>
            <person name="Veneault-Fourrey C."/>
            <person name="Joly D.L."/>
            <person name="Hacquard S."/>
            <person name="Amselem J."/>
            <person name="Cantarel B.L."/>
            <person name="Chiu R."/>
            <person name="Coutinho P.M."/>
            <person name="Feau N."/>
            <person name="Field M."/>
            <person name="Frey P."/>
            <person name="Gelhaye E."/>
            <person name="Goldberg J."/>
            <person name="Grabherr M.G."/>
            <person name="Kodira C.D."/>
            <person name="Kohler A."/>
            <person name="Kuees U."/>
            <person name="Lindquist E.A."/>
            <person name="Lucas S.M."/>
            <person name="Mago R."/>
            <person name="Mauceli E."/>
            <person name="Morin E."/>
            <person name="Murat C."/>
            <person name="Pangilinan J.L."/>
            <person name="Park R."/>
            <person name="Pearson M."/>
            <person name="Quesneville H."/>
            <person name="Rouhier N."/>
            <person name="Sakthikumar S."/>
            <person name="Salamov A.A."/>
            <person name="Schmutz J."/>
            <person name="Selles B."/>
            <person name="Shapiro H."/>
            <person name="Tanguay P."/>
            <person name="Tuskan G.A."/>
            <person name="Henrissat B."/>
            <person name="Van de Peer Y."/>
            <person name="Rouze P."/>
            <person name="Ellis J.G."/>
            <person name="Dodds P.N."/>
            <person name="Schein J.E."/>
            <person name="Zhong S."/>
            <person name="Hamelin R.C."/>
            <person name="Grigoriev I.V."/>
            <person name="Szabo L.J."/>
            <person name="Martin F."/>
        </authorList>
    </citation>
    <scope>NUCLEOTIDE SEQUENCE [LARGE SCALE GENOMIC DNA]</scope>
    <source>
        <strain evidence="3">CRL 75-36-700-3 / race SCCL</strain>
    </source>
</reference>
<name>E3K5J2_PUCGT</name>
<protein>
    <submittedName>
        <fullName evidence="2">Uncharacterized protein</fullName>
    </submittedName>
</protein>
<feature type="compositionally biased region" description="Basic residues" evidence="1">
    <location>
        <begin position="304"/>
        <end position="313"/>
    </location>
</feature>
<accession>E3K5J2</accession>
<dbReference type="Proteomes" id="UP000008783">
    <property type="component" value="Unassembled WGS sequence"/>
</dbReference>
<dbReference type="HOGENOM" id="CLU_040957_1_0_1"/>
<reference key="1">
    <citation type="submission" date="2007-01" db="EMBL/GenBank/DDBJ databases">
        <title>The Genome Sequence of Puccinia graminis f. sp. tritici Strain CRL 75-36-700-3.</title>
        <authorList>
            <consortium name="The Broad Institute Genome Sequencing Platform"/>
            <person name="Birren B."/>
            <person name="Lander E."/>
            <person name="Galagan J."/>
            <person name="Nusbaum C."/>
            <person name="Devon K."/>
            <person name="Cuomo C."/>
            <person name="Jaffe D."/>
            <person name="Butler J."/>
            <person name="Alvarez P."/>
            <person name="Gnerre S."/>
            <person name="Grabherr M."/>
            <person name="Mauceli E."/>
            <person name="Brockman W."/>
            <person name="Young S."/>
            <person name="LaButti K."/>
            <person name="Sykes S."/>
            <person name="DeCaprio D."/>
            <person name="Crawford M."/>
            <person name="Koehrsen M."/>
            <person name="Engels R."/>
            <person name="Montgomery P."/>
            <person name="Pearson M."/>
            <person name="Howarth C."/>
            <person name="Larson L."/>
            <person name="White J."/>
            <person name="Zeng Q."/>
            <person name="Kodira C."/>
            <person name="Yandava C."/>
            <person name="Alvarado L."/>
            <person name="O'Leary S."/>
            <person name="Szabo L."/>
            <person name="Dean R."/>
            <person name="Schein J."/>
        </authorList>
    </citation>
    <scope>NUCLEOTIDE SEQUENCE</scope>
    <source>
        <strain>CRL 75-36-700-3</strain>
    </source>
</reference>